<protein>
    <submittedName>
        <fullName evidence="1">Uncharacterized protein</fullName>
    </submittedName>
</protein>
<accession>A9HA31</accession>
<dbReference type="Proteomes" id="UP000001176">
    <property type="component" value="Chromosome"/>
</dbReference>
<evidence type="ECO:0000313" key="2">
    <source>
        <dbReference type="Proteomes" id="UP000001176"/>
    </source>
</evidence>
<dbReference type="AlphaFoldDB" id="A9HA31"/>
<reference evidence="1 2" key="1">
    <citation type="journal article" date="2009" name="BMC Genomics">
        <title>Complete genome sequence of the sugarcane nitrogen-fixing endophyte Gluconacetobacter diazotrophicus Pal5.</title>
        <authorList>
            <person name="Bertalan M."/>
            <person name="Albano R."/>
            <person name="Padua V."/>
            <person name="Rouws L."/>
            <person name="Rojas C."/>
            <person name="Hemerly A."/>
            <person name="Teixeira K."/>
            <person name="Schwab S."/>
            <person name="Araujo J."/>
            <person name="Oliveira A."/>
            <person name="Franca L."/>
            <person name="Magalhaes V."/>
            <person name="Alqueres S."/>
            <person name="Cardoso A."/>
            <person name="Almeida W."/>
            <person name="Loureiro M.M."/>
            <person name="Nogueira E."/>
            <person name="Cidade D."/>
            <person name="Oliveira D."/>
            <person name="Simao T."/>
            <person name="Macedo J."/>
            <person name="Valadao A."/>
            <person name="Dreschsel M."/>
            <person name="Freitas F."/>
            <person name="Vidal M."/>
            <person name="Guedes H."/>
            <person name="Rodrigues E."/>
            <person name="Meneses C."/>
            <person name="Brioso P."/>
            <person name="Pozzer L."/>
            <person name="Figueiredo D."/>
            <person name="Montano H."/>
            <person name="Junior J."/>
            <person name="Filho G."/>
            <person name="Flores V."/>
            <person name="Ferreira B."/>
            <person name="Branco A."/>
            <person name="Gonzalez P."/>
            <person name="Guillobel H."/>
            <person name="Lemos M."/>
            <person name="Seibel L."/>
            <person name="Macedo J."/>
            <person name="Alves-Ferreira M."/>
            <person name="Sachetto-Martins G."/>
            <person name="Coelho A."/>
            <person name="Santos E."/>
            <person name="Amaral G."/>
            <person name="Neves A."/>
            <person name="Pacheco A.B."/>
            <person name="Carvalho D."/>
            <person name="Lery L."/>
            <person name="Bisch P."/>
            <person name="Rossle S.C."/>
            <person name="Urmenyi T."/>
            <person name="Kruger W.V."/>
            <person name="Martins O."/>
            <person name="Baldani J.I."/>
            <person name="Ferreira P.C."/>
        </authorList>
    </citation>
    <scope>NUCLEOTIDE SEQUENCE [LARGE SCALE GENOMIC DNA]</scope>
    <source>
        <strain evidence="2">ATCC 49037 / DSM 5601 / CCUG 37298 / CIP 103539 / LMG 7603 / PAl5</strain>
    </source>
</reference>
<organism evidence="1 2">
    <name type="scientific">Gluconacetobacter diazotrophicus (strain ATCC 49037 / DSM 5601 / CCUG 37298 / CIP 103539 / LMG 7603 / PAl5)</name>
    <dbReference type="NCBI Taxonomy" id="272568"/>
    <lineage>
        <taxon>Bacteria</taxon>
        <taxon>Pseudomonadati</taxon>
        <taxon>Pseudomonadota</taxon>
        <taxon>Alphaproteobacteria</taxon>
        <taxon>Acetobacterales</taxon>
        <taxon>Acetobacteraceae</taxon>
        <taxon>Gluconacetobacter</taxon>
    </lineage>
</organism>
<dbReference type="EMBL" id="AM889285">
    <property type="protein sequence ID" value="CAP57786.1"/>
    <property type="molecule type" value="Genomic_DNA"/>
</dbReference>
<sequence length="46" mass="5459">MIHHNSLRENELFCKLTSRPHKIYFIHISRVRGRFQPVGPGILRFG</sequence>
<gene>
    <name evidence="1" type="ordered locus">GDI3843</name>
</gene>
<evidence type="ECO:0000313" key="1">
    <source>
        <dbReference type="EMBL" id="CAP57786.1"/>
    </source>
</evidence>
<proteinExistence type="predicted"/>
<dbReference type="KEGG" id="gdi:GDI3843"/>
<keyword evidence="2" id="KW-1185">Reference proteome</keyword>
<name>A9HA31_GLUDA</name>